<evidence type="ECO:0000313" key="3">
    <source>
        <dbReference type="Proteomes" id="UP001175271"/>
    </source>
</evidence>
<gene>
    <name evidence="2" type="ORF">QR680_006626</name>
</gene>
<keyword evidence="3" id="KW-1185">Reference proteome</keyword>
<comment type="caution">
    <text evidence="2">The sequence shown here is derived from an EMBL/GenBank/DDBJ whole genome shotgun (WGS) entry which is preliminary data.</text>
</comment>
<dbReference type="AlphaFoldDB" id="A0AA39LXQ5"/>
<protein>
    <recommendedName>
        <fullName evidence="1">PD-(D/E)XK endonuclease-like domain-containing protein</fullName>
    </recommendedName>
</protein>
<dbReference type="Pfam" id="PF12705">
    <property type="entry name" value="PDDEXK_1"/>
    <property type="match status" value="1"/>
</dbReference>
<dbReference type="Gene3D" id="3.90.320.10">
    <property type="match status" value="1"/>
</dbReference>
<evidence type="ECO:0000259" key="1">
    <source>
        <dbReference type="Pfam" id="PF12705"/>
    </source>
</evidence>
<feature type="domain" description="PD-(D/E)XK endonuclease-like" evidence="1">
    <location>
        <begin position="100"/>
        <end position="283"/>
    </location>
</feature>
<dbReference type="Proteomes" id="UP001175271">
    <property type="component" value="Unassembled WGS sequence"/>
</dbReference>
<evidence type="ECO:0000313" key="2">
    <source>
        <dbReference type="EMBL" id="KAK0413149.1"/>
    </source>
</evidence>
<dbReference type="EMBL" id="JAUCMV010000003">
    <property type="protein sequence ID" value="KAK0413149.1"/>
    <property type="molecule type" value="Genomic_DNA"/>
</dbReference>
<organism evidence="2 3">
    <name type="scientific">Steinernema hermaphroditum</name>
    <dbReference type="NCBI Taxonomy" id="289476"/>
    <lineage>
        <taxon>Eukaryota</taxon>
        <taxon>Metazoa</taxon>
        <taxon>Ecdysozoa</taxon>
        <taxon>Nematoda</taxon>
        <taxon>Chromadorea</taxon>
        <taxon>Rhabditida</taxon>
        <taxon>Tylenchina</taxon>
        <taxon>Panagrolaimomorpha</taxon>
        <taxon>Strongyloidoidea</taxon>
        <taxon>Steinernematidae</taxon>
        <taxon>Steinernema</taxon>
    </lineage>
</organism>
<dbReference type="InterPro" id="IPR038726">
    <property type="entry name" value="PDDEXK_AddAB-type"/>
</dbReference>
<dbReference type="PANTHER" id="PTHR31340">
    <property type="entry name" value="MITOCHONDRIAL GENOME MAINTENANCE EXONUCLEASE 1"/>
    <property type="match status" value="1"/>
</dbReference>
<dbReference type="PANTHER" id="PTHR31340:SF3">
    <property type="entry name" value="MITOCHONDRIAL GENOME MAINTENANCE EXONUCLEASE 1"/>
    <property type="match status" value="1"/>
</dbReference>
<dbReference type="GO" id="GO:0006264">
    <property type="term" value="P:mitochondrial DNA replication"/>
    <property type="evidence" value="ECO:0007669"/>
    <property type="project" value="TreeGrafter"/>
</dbReference>
<dbReference type="InterPro" id="IPR011604">
    <property type="entry name" value="PDDEXK-like_dom_sf"/>
</dbReference>
<reference evidence="2" key="1">
    <citation type="submission" date="2023-06" db="EMBL/GenBank/DDBJ databases">
        <title>Genomic analysis of the entomopathogenic nematode Steinernema hermaphroditum.</title>
        <authorList>
            <person name="Schwarz E.M."/>
            <person name="Heppert J.K."/>
            <person name="Baniya A."/>
            <person name="Schwartz H.T."/>
            <person name="Tan C.-H."/>
            <person name="Antoshechkin I."/>
            <person name="Sternberg P.W."/>
            <person name="Goodrich-Blair H."/>
            <person name="Dillman A.R."/>
        </authorList>
    </citation>
    <scope>NUCLEOTIDE SEQUENCE</scope>
    <source>
        <strain evidence="2">PS9179</strain>
        <tissue evidence="2">Whole animal</tissue>
    </source>
</reference>
<sequence>MKLNHRDVLYGTPFAHGSRRNVLAELPNLTFDSIVNSPFVSPETRCTRHDYLPENVRLPSVTYINQCVHPKETLCKWQSKKKNELGASFSQWSIDLMNAGTRTHREIEKILEEFQKSGKIEQSDEEIISSVTAPKVEMQDRVRSFMKSILPFLRKNLIYDEKMRIEESVVHNGLYYTGRFDAICSLGGEGLMLVDWKTVSQASLDGGVSDAELYGYPSQLAAYVGAINADPKFEDLGSIAKAADVLIYEDERPAEMVVYQGEELQMYWEEWLQKLNKYWWTMKNYEGDKVDFTYKPPESTLDE</sequence>
<name>A0AA39LXQ5_9BILA</name>
<proteinExistence type="predicted"/>
<dbReference type="GO" id="GO:0005739">
    <property type="term" value="C:mitochondrion"/>
    <property type="evidence" value="ECO:0007669"/>
    <property type="project" value="TreeGrafter"/>
</dbReference>
<dbReference type="GO" id="GO:0008297">
    <property type="term" value="F:single-stranded DNA exodeoxyribonuclease activity"/>
    <property type="evidence" value="ECO:0007669"/>
    <property type="project" value="TreeGrafter"/>
</dbReference>
<accession>A0AA39LXQ5</accession>